<sequence>MSADPNQPPVIPGPRDPSQAAAPSPAFDPPAPQSVPTEQASYTPPAFEAHAPERTLLEKRPEILVGLAAAGGFVAAQLLGRIRGR</sequence>
<dbReference type="EMBL" id="CAESAN010000055">
    <property type="protein sequence ID" value="CAB4343242.1"/>
    <property type="molecule type" value="Genomic_DNA"/>
</dbReference>
<feature type="compositionally biased region" description="Low complexity" evidence="1">
    <location>
        <begin position="16"/>
        <end position="25"/>
    </location>
</feature>
<reference evidence="2" key="1">
    <citation type="submission" date="2020-05" db="EMBL/GenBank/DDBJ databases">
        <authorList>
            <person name="Chiriac C."/>
            <person name="Salcher M."/>
            <person name="Ghai R."/>
            <person name="Kavagutti S V."/>
        </authorList>
    </citation>
    <scope>NUCLEOTIDE SEQUENCE</scope>
</reference>
<evidence type="ECO:0000313" key="2">
    <source>
        <dbReference type="EMBL" id="CAB4343242.1"/>
    </source>
</evidence>
<feature type="compositionally biased region" description="Pro residues" evidence="1">
    <location>
        <begin position="1"/>
        <end position="15"/>
    </location>
</feature>
<dbReference type="AlphaFoldDB" id="A0A6J5ZPN6"/>
<accession>A0A6J5ZPN6</accession>
<evidence type="ECO:0000256" key="1">
    <source>
        <dbReference type="SAM" id="MobiDB-lite"/>
    </source>
</evidence>
<organism evidence="2">
    <name type="scientific">freshwater metagenome</name>
    <dbReference type="NCBI Taxonomy" id="449393"/>
    <lineage>
        <taxon>unclassified sequences</taxon>
        <taxon>metagenomes</taxon>
        <taxon>ecological metagenomes</taxon>
    </lineage>
</organism>
<proteinExistence type="predicted"/>
<protein>
    <submittedName>
        <fullName evidence="2">Unannotated protein</fullName>
    </submittedName>
</protein>
<feature type="region of interest" description="Disordered" evidence="1">
    <location>
        <begin position="1"/>
        <end position="48"/>
    </location>
</feature>
<gene>
    <name evidence="2" type="ORF">UFOPK3547_00780</name>
</gene>
<name>A0A6J5ZPN6_9ZZZZ</name>